<sequence length="353" mass="37336">MFFPTITPTAKDVLKDCINENTAQGLAPGDKLLLCQLIDALPAYQDSTFMNNHRAAIVTLIQTSLPDHQIAPQPLDSEDQGNVTSSYIYTGTARGYLDAFYPNVFPNAPSTALAAALTSPPGLHGVSQQWWSNFSVTALTDAIRIAGVAQVDLAKLSADMQVANATLIALLAPSCLSVLQNGYSPTSITINDIQYTQRSPAIAATLAAAIVDQAFIANANAALQDPGSTQSVVWLLFILWLTLDALQEPFVDSCITAAINAGLEVPNQVGLPTGGNIGWWYGGYVDWFQPITGADIAPAATGITANMQQTETIHATAGGYSGGGTYPAVTANGYSLSFCNWGDLNWYNPQSAE</sequence>
<proteinExistence type="predicted"/>
<evidence type="ECO:0000313" key="1">
    <source>
        <dbReference type="EMBL" id="MBV6323464.1"/>
    </source>
</evidence>
<comment type="caution">
    <text evidence="1">The sequence shown here is derived from an EMBL/GenBank/DDBJ whole genome shotgun (WGS) entry which is preliminary data.</text>
</comment>
<accession>A0AA41HFA1</accession>
<dbReference type="AlphaFoldDB" id="A0AA41HFA1"/>
<dbReference type="Proteomes" id="UP001162889">
    <property type="component" value="Unassembled WGS sequence"/>
</dbReference>
<reference evidence="2" key="2">
    <citation type="submission" date="2022-03" db="EMBL/GenBank/DDBJ databases">
        <title>Genome Encyclopedia of Bacteria and Archaea VI: Functional Genomics of Type Strains.</title>
        <authorList>
            <person name="Whitman W."/>
        </authorList>
    </citation>
    <scope>NUCLEOTIDE SEQUENCE</scope>
    <source>
        <strain evidence="2">HSC-15S17</strain>
    </source>
</reference>
<evidence type="ECO:0000313" key="2">
    <source>
        <dbReference type="EMBL" id="MCP2007581.1"/>
    </source>
</evidence>
<organism evidence="1 3">
    <name type="scientific">Duganella violaceipulchra</name>
    <dbReference type="NCBI Taxonomy" id="2849652"/>
    <lineage>
        <taxon>Bacteria</taxon>
        <taxon>Pseudomonadati</taxon>
        <taxon>Pseudomonadota</taxon>
        <taxon>Betaproteobacteria</taxon>
        <taxon>Burkholderiales</taxon>
        <taxon>Oxalobacteraceae</taxon>
        <taxon>Telluria group</taxon>
        <taxon>Duganella</taxon>
    </lineage>
</organism>
<protein>
    <submittedName>
        <fullName evidence="1">Uncharacterized protein</fullName>
    </submittedName>
</protein>
<reference evidence="1" key="1">
    <citation type="submission" date="2021-07" db="EMBL/GenBank/DDBJ databases">
        <title>Characterization of violacein-producing bacteria and related species.</title>
        <authorList>
            <person name="Wilson H.S."/>
            <person name="De Leon M.E."/>
        </authorList>
    </citation>
    <scope>NUCLEOTIDE SEQUENCE</scope>
    <source>
        <strain evidence="1">HSC-15S17</strain>
    </source>
</reference>
<evidence type="ECO:0000313" key="4">
    <source>
        <dbReference type="Proteomes" id="UP001162889"/>
    </source>
</evidence>
<dbReference type="EMBL" id="JAHTGR010000011">
    <property type="protein sequence ID" value="MBV6323464.1"/>
    <property type="molecule type" value="Genomic_DNA"/>
</dbReference>
<keyword evidence="4" id="KW-1185">Reference proteome</keyword>
<name>A0AA41HFA1_9BURK</name>
<dbReference type="Proteomes" id="UP001155901">
    <property type="component" value="Unassembled WGS sequence"/>
</dbReference>
<gene>
    <name evidence="1" type="ORF">KVP70_21240</name>
    <name evidence="2" type="ORF">L1274_001274</name>
</gene>
<evidence type="ECO:0000313" key="3">
    <source>
        <dbReference type="Proteomes" id="UP001155901"/>
    </source>
</evidence>
<dbReference type="EMBL" id="JALJZU010000002">
    <property type="protein sequence ID" value="MCP2007581.1"/>
    <property type="molecule type" value="Genomic_DNA"/>
</dbReference>
<dbReference type="RefSeq" id="WP_217944160.1">
    <property type="nucleotide sequence ID" value="NZ_JAHTGR010000011.1"/>
</dbReference>